<feature type="compositionally biased region" description="Low complexity" evidence="2">
    <location>
        <begin position="860"/>
        <end position="870"/>
    </location>
</feature>
<dbReference type="PANTHER" id="PTHR48050:SF25">
    <property type="entry name" value="STEROL 3-BETA-GLUCOSYLTRANSFERASE"/>
    <property type="match status" value="1"/>
</dbReference>
<feature type="region of interest" description="Disordered" evidence="2">
    <location>
        <begin position="844"/>
        <end position="878"/>
    </location>
</feature>
<dbReference type="InterPro" id="IPR010610">
    <property type="entry name" value="EryCIII-like_C"/>
</dbReference>
<dbReference type="InterPro" id="IPR004276">
    <property type="entry name" value="GlycoTrans_28_N"/>
</dbReference>
<evidence type="ECO:0000256" key="2">
    <source>
        <dbReference type="SAM" id="MobiDB-lite"/>
    </source>
</evidence>
<feature type="compositionally biased region" description="Low complexity" evidence="2">
    <location>
        <begin position="222"/>
        <end position="236"/>
    </location>
</feature>
<dbReference type="InterPro" id="IPR002213">
    <property type="entry name" value="UDP_glucos_trans"/>
</dbReference>
<organism evidence="5 6">
    <name type="scientific">Gonapodya prolifera (strain JEL478)</name>
    <name type="common">Monoblepharis prolifera</name>
    <dbReference type="NCBI Taxonomy" id="1344416"/>
    <lineage>
        <taxon>Eukaryota</taxon>
        <taxon>Fungi</taxon>
        <taxon>Fungi incertae sedis</taxon>
        <taxon>Chytridiomycota</taxon>
        <taxon>Chytridiomycota incertae sedis</taxon>
        <taxon>Monoblepharidomycetes</taxon>
        <taxon>Monoblepharidales</taxon>
        <taxon>Gonapodyaceae</taxon>
        <taxon>Gonapodya</taxon>
    </lineage>
</organism>
<dbReference type="Proteomes" id="UP000070544">
    <property type="component" value="Unassembled WGS sequence"/>
</dbReference>
<reference evidence="5 6" key="1">
    <citation type="journal article" date="2015" name="Genome Biol. Evol.">
        <title>Phylogenomic analyses indicate that early fungi evolved digesting cell walls of algal ancestors of land plants.</title>
        <authorList>
            <person name="Chang Y."/>
            <person name="Wang S."/>
            <person name="Sekimoto S."/>
            <person name="Aerts A.L."/>
            <person name="Choi C."/>
            <person name="Clum A."/>
            <person name="LaButti K.M."/>
            <person name="Lindquist E.A."/>
            <person name="Yee Ngan C."/>
            <person name="Ohm R.A."/>
            <person name="Salamov A.A."/>
            <person name="Grigoriev I.V."/>
            <person name="Spatafora J.W."/>
            <person name="Berbee M.L."/>
        </authorList>
    </citation>
    <scope>NUCLEOTIDE SEQUENCE [LARGE SCALE GENOMIC DNA]</scope>
    <source>
        <strain evidence="5 6">JEL478</strain>
    </source>
</reference>
<protein>
    <submittedName>
        <fullName evidence="5">Glycosyltransferase family 1 protein</fullName>
    </submittedName>
</protein>
<feature type="region of interest" description="Disordered" evidence="2">
    <location>
        <begin position="282"/>
        <end position="356"/>
    </location>
</feature>
<dbReference type="OrthoDB" id="10261837at2759"/>
<feature type="domain" description="Glycosyltransferase family 28 N-terminal" evidence="3">
    <location>
        <begin position="364"/>
        <end position="500"/>
    </location>
</feature>
<feature type="compositionally biased region" description="Low complexity" evidence="2">
    <location>
        <begin position="196"/>
        <end position="213"/>
    </location>
</feature>
<feature type="domain" description="Erythromycin biosynthesis protein CIII-like C-terminal" evidence="4">
    <location>
        <begin position="669"/>
        <end position="771"/>
    </location>
</feature>
<feature type="compositionally biased region" description="Pro residues" evidence="2">
    <location>
        <begin position="924"/>
        <end position="935"/>
    </location>
</feature>
<feature type="compositionally biased region" description="Basic and acidic residues" evidence="2">
    <location>
        <begin position="940"/>
        <end position="949"/>
    </location>
</feature>
<feature type="compositionally biased region" description="Low complexity" evidence="2">
    <location>
        <begin position="290"/>
        <end position="312"/>
    </location>
</feature>
<dbReference type="Pfam" id="PF06722">
    <property type="entry name" value="EryCIII-like_C"/>
    <property type="match status" value="1"/>
</dbReference>
<sequence>MMRPLSLSPVPSHGEGHSHPSPTRDASNDTRGGSGRDKDGRHGAGPTRSGQYEANPWTRFGLVMSDEQFHQSSKCFITVGGVWRRGKVYLFERHLAFQHISPSLTTILGVVCLDPSSPCASDHEQCSVVVPCTAPSTRVSVSGTDGFMAALKVHVADDHTAMLDLEMHFYAKRVRDGLLGVLRGLVEQYATHPATLALPSSPSSPLRPHSPTPFTLHHPSQPALAPGPGPALTLPPQAHLSTLATPIPTRAPPTPTPAAIARNLPLPTISIVRPSTATVVSPLLDPPSPTSSLSSTNASSNASVDPSHSQAHAHAHAHDPPSPTHSTASISISAPPSPSPSASATAPLSPLSPTDTAARPVRHITIFTIGSRGDVQPFIAWGKHLASAPHNYTVRIATFTEFRSFVLSHGLEFAPVAGDPVLIMAFATEKGMFTPRFLAEGQFVLRPWIDDMMLTAYQACKGTDLIIGTPSALCGVHVAEAYHVPYISAMTMPWHATRAFAHPFFVPNAAMGGGWNLLTHKLTSDGMALGMYMQINKFRKRIGLDPTTLFGPIWAGEIPTIYCYSPSVLPSPPDWPATAHVPGYFFLDNPDVGYEPPAALTSFLTKHRGTRPIVYIGTGSIVIDDAVAFSRVVAETARKCDAAFVVAEGWSGRGKPGAGGAHAAGAAVEWPENVIKIGAVPHDYLFAQVDAVVHHGGAGTVAAGLRAGKPTAVHPFFGDQHFWGDILERAKVGVRIKKTTVDEFVSAITQITTWSEMRANALRIAAQIAQEDGVRAATDIIEREIELARAQMDAVVKRAAAKKAATSSIRRSFEGLANSLPRPPSPSHVLEVVKMPYEWIAKRRGSVQSNEDDESRRRSASPARSHASSAGEPPSPRVSADITVVAATATKSAPAKKENSMTRLLRSLSRRRSRSNSEEHLTNPPVPPAVDPPTAPGSADGRRSGDRPSYEAISPTRPRKFWNKWLSDSNLRQVHPETPQLAQETMAPQKKESRYYFPFRSHTVDADNLSAVVDFSEEDDYLSDEEGVPHVAHEQFQQLYARVRKMTMEGHALEAL</sequence>
<dbReference type="GO" id="GO:0016906">
    <property type="term" value="F:sterol 3-beta-glucosyltransferase activity"/>
    <property type="evidence" value="ECO:0007669"/>
    <property type="project" value="UniProtKB-ARBA"/>
</dbReference>
<accession>A0A139A661</accession>
<evidence type="ECO:0000256" key="1">
    <source>
        <dbReference type="ARBA" id="ARBA00022679"/>
    </source>
</evidence>
<keyword evidence="6" id="KW-1185">Reference proteome</keyword>
<feature type="compositionally biased region" description="Polar residues" evidence="2">
    <location>
        <begin position="20"/>
        <end position="31"/>
    </location>
</feature>
<dbReference type="Gene3D" id="3.40.50.2000">
    <property type="entry name" value="Glycogen Phosphorylase B"/>
    <property type="match status" value="2"/>
</dbReference>
<evidence type="ECO:0000259" key="3">
    <source>
        <dbReference type="Pfam" id="PF03033"/>
    </source>
</evidence>
<feature type="region of interest" description="Disordered" evidence="2">
    <location>
        <begin position="196"/>
        <end position="236"/>
    </location>
</feature>
<dbReference type="GO" id="GO:0005975">
    <property type="term" value="P:carbohydrate metabolic process"/>
    <property type="evidence" value="ECO:0007669"/>
    <property type="project" value="InterPro"/>
</dbReference>
<gene>
    <name evidence="5" type="ORF">M427DRAFT_409027</name>
</gene>
<dbReference type="STRING" id="1344416.A0A139A661"/>
<evidence type="ECO:0000259" key="4">
    <source>
        <dbReference type="Pfam" id="PF06722"/>
    </source>
</evidence>
<feature type="compositionally biased region" description="Low complexity" evidence="2">
    <location>
        <begin position="324"/>
        <end position="354"/>
    </location>
</feature>
<dbReference type="SUPFAM" id="SSF53756">
    <property type="entry name" value="UDP-Glycosyltransferase/glycogen phosphorylase"/>
    <property type="match status" value="1"/>
</dbReference>
<dbReference type="CDD" id="cd03784">
    <property type="entry name" value="GT1_Gtf-like"/>
    <property type="match status" value="1"/>
</dbReference>
<name>A0A139A661_GONPJ</name>
<feature type="region of interest" description="Disordered" evidence="2">
    <location>
        <begin position="908"/>
        <end position="954"/>
    </location>
</feature>
<dbReference type="AlphaFoldDB" id="A0A139A661"/>
<dbReference type="Pfam" id="PF03033">
    <property type="entry name" value="Glyco_transf_28"/>
    <property type="match status" value="1"/>
</dbReference>
<keyword evidence="1 5" id="KW-0808">Transferase</keyword>
<evidence type="ECO:0000313" key="5">
    <source>
        <dbReference type="EMBL" id="KXS12214.1"/>
    </source>
</evidence>
<dbReference type="FunFam" id="3.40.50.2000:FF:000009">
    <property type="entry name" value="Sterol 3-beta-glucosyltransferase UGT80A2"/>
    <property type="match status" value="1"/>
</dbReference>
<dbReference type="PANTHER" id="PTHR48050">
    <property type="entry name" value="STEROL 3-BETA-GLUCOSYLTRANSFERASE"/>
    <property type="match status" value="1"/>
</dbReference>
<proteinExistence type="predicted"/>
<dbReference type="InterPro" id="IPR050426">
    <property type="entry name" value="Glycosyltransferase_28"/>
</dbReference>
<dbReference type="EMBL" id="KQ965790">
    <property type="protein sequence ID" value="KXS12214.1"/>
    <property type="molecule type" value="Genomic_DNA"/>
</dbReference>
<feature type="region of interest" description="Disordered" evidence="2">
    <location>
        <begin position="1"/>
        <end position="53"/>
    </location>
</feature>
<evidence type="ECO:0000313" key="6">
    <source>
        <dbReference type="Proteomes" id="UP000070544"/>
    </source>
</evidence>